<keyword evidence="5 8" id="KW-0812">Transmembrane</keyword>
<gene>
    <name evidence="10" type="ordered locus">Caur_1603</name>
</gene>
<dbReference type="Gene3D" id="1.20.1250.20">
    <property type="entry name" value="MFS general substrate transporter like domains"/>
    <property type="match status" value="1"/>
</dbReference>
<feature type="transmembrane region" description="Helical" evidence="8">
    <location>
        <begin position="300"/>
        <end position="316"/>
    </location>
</feature>
<dbReference type="FunFam" id="1.20.1720.10:FF:000021">
    <property type="entry name" value="Drug resistance transporter, EmrB/QacA subfamily"/>
    <property type="match status" value="1"/>
</dbReference>
<dbReference type="InterPro" id="IPR004638">
    <property type="entry name" value="EmrB-like"/>
</dbReference>
<dbReference type="InterPro" id="IPR011701">
    <property type="entry name" value="MFS"/>
</dbReference>
<keyword evidence="3" id="KW-0813">Transport</keyword>
<dbReference type="GO" id="GO:0005886">
    <property type="term" value="C:plasma membrane"/>
    <property type="evidence" value="ECO:0000318"/>
    <property type="project" value="GO_Central"/>
</dbReference>
<feature type="transmembrane region" description="Helical" evidence="8">
    <location>
        <begin position="76"/>
        <end position="102"/>
    </location>
</feature>
<feature type="transmembrane region" description="Helical" evidence="8">
    <location>
        <begin position="442"/>
        <end position="465"/>
    </location>
</feature>
<keyword evidence="4" id="KW-1003">Cell membrane</keyword>
<proteinExistence type="inferred from homology"/>
<name>A9WBL4_CHLAA</name>
<feature type="transmembrane region" description="Helical" evidence="8">
    <location>
        <begin position="328"/>
        <end position="348"/>
    </location>
</feature>
<dbReference type="NCBIfam" id="TIGR00711">
    <property type="entry name" value="efflux_EmrB"/>
    <property type="match status" value="1"/>
</dbReference>
<dbReference type="Pfam" id="PF07690">
    <property type="entry name" value="MFS_1"/>
    <property type="match status" value="1"/>
</dbReference>
<dbReference type="SUPFAM" id="SSF103473">
    <property type="entry name" value="MFS general substrate transporter"/>
    <property type="match status" value="1"/>
</dbReference>
<feature type="transmembrane region" description="Helical" evidence="8">
    <location>
        <begin position="47"/>
        <end position="64"/>
    </location>
</feature>
<evidence type="ECO:0000313" key="11">
    <source>
        <dbReference type="Proteomes" id="UP000002008"/>
    </source>
</evidence>
<protein>
    <submittedName>
        <fullName evidence="10">Drug resistance transporter, EmrB/QacA subfamily</fullName>
    </submittedName>
</protein>
<comment type="subcellular location">
    <subcellularLocation>
        <location evidence="1">Cell membrane</location>
        <topology evidence="1">Multi-pass membrane protein</topology>
    </subcellularLocation>
</comment>
<dbReference type="AlphaFoldDB" id="A9WBL4"/>
<keyword evidence="6 8" id="KW-1133">Transmembrane helix</keyword>
<evidence type="ECO:0000256" key="5">
    <source>
        <dbReference type="ARBA" id="ARBA00022692"/>
    </source>
</evidence>
<dbReference type="GO" id="GO:0022857">
    <property type="term" value="F:transmembrane transporter activity"/>
    <property type="evidence" value="ECO:0000318"/>
    <property type="project" value="GO_Central"/>
</dbReference>
<feature type="transmembrane region" description="Helical" evidence="8">
    <location>
        <begin position="164"/>
        <end position="183"/>
    </location>
</feature>
<dbReference type="InterPro" id="IPR020846">
    <property type="entry name" value="MFS_dom"/>
</dbReference>
<evidence type="ECO:0000313" key="10">
    <source>
        <dbReference type="EMBL" id="ABY34821.1"/>
    </source>
</evidence>
<evidence type="ECO:0000256" key="4">
    <source>
        <dbReference type="ARBA" id="ARBA00022475"/>
    </source>
</evidence>
<dbReference type="STRING" id="324602.Caur_1603"/>
<dbReference type="EnsemblBacteria" id="ABY34821">
    <property type="protein sequence ID" value="ABY34821"/>
    <property type="gene ID" value="Caur_1603"/>
</dbReference>
<dbReference type="Gene3D" id="1.20.1720.10">
    <property type="entry name" value="Multidrug resistance protein D"/>
    <property type="match status" value="1"/>
</dbReference>
<evidence type="ECO:0000256" key="1">
    <source>
        <dbReference type="ARBA" id="ARBA00004651"/>
    </source>
</evidence>
<dbReference type="PATRIC" id="fig|324602.8.peg.1837"/>
<evidence type="ECO:0000256" key="6">
    <source>
        <dbReference type="ARBA" id="ARBA00022989"/>
    </source>
</evidence>
<evidence type="ECO:0000256" key="7">
    <source>
        <dbReference type="ARBA" id="ARBA00023136"/>
    </source>
</evidence>
<dbReference type="PANTHER" id="PTHR42718:SF9">
    <property type="entry name" value="MAJOR FACILITATOR SUPERFAMILY MULTIDRUG TRANSPORTER MFSC"/>
    <property type="match status" value="1"/>
</dbReference>
<reference evidence="11" key="1">
    <citation type="journal article" date="2011" name="BMC Genomics">
        <title>Complete genome sequence of the filamentous anoxygenic phototrophic bacterium Chloroflexus aurantiacus.</title>
        <authorList>
            <person name="Tang K.H."/>
            <person name="Barry K."/>
            <person name="Chertkov O."/>
            <person name="Dalin E."/>
            <person name="Han C.S."/>
            <person name="Hauser L.J."/>
            <person name="Honchak B.M."/>
            <person name="Karbach L.E."/>
            <person name="Land M.L."/>
            <person name="Lapidus A."/>
            <person name="Larimer F.W."/>
            <person name="Mikhailova N."/>
            <person name="Pitluck S."/>
            <person name="Pierson B.K."/>
            <person name="Blankenship R.E."/>
        </authorList>
    </citation>
    <scope>NUCLEOTIDE SEQUENCE [LARGE SCALE GENOMIC DNA]</scope>
    <source>
        <strain evidence="11">ATCC 29366 / DSM 635 / J-10-fl</strain>
    </source>
</reference>
<evidence type="ECO:0000256" key="3">
    <source>
        <dbReference type="ARBA" id="ARBA00022448"/>
    </source>
</evidence>
<keyword evidence="11" id="KW-1185">Reference proteome</keyword>
<feature type="transmembrane region" description="Helical" evidence="8">
    <location>
        <begin position="265"/>
        <end position="288"/>
    </location>
</feature>
<comment type="similarity">
    <text evidence="2">Belongs to the major facilitator superfamily. EmrB family.</text>
</comment>
<dbReference type="HOGENOM" id="CLU_000960_28_3_0"/>
<dbReference type="InterPro" id="IPR036259">
    <property type="entry name" value="MFS_trans_sf"/>
</dbReference>
<dbReference type="eggNOG" id="COG0477">
    <property type="taxonomic scope" value="Bacteria"/>
</dbReference>
<evidence type="ECO:0000256" key="2">
    <source>
        <dbReference type="ARBA" id="ARBA00008537"/>
    </source>
</evidence>
<sequence length="478" mass="50443">MNEGRKWWALAAVGTGVLVSTIDGSIVNIALNTLVQAFASNLNVVEWVVLGYLLTLVCTLLIMGRLGDMYGKRRMYLIGFALFTIASLLCATAPSIAALIGFRVLQGIGAAMIQAVGPALLVTAFPARERGMALGAIGSFVAAGILIGPALGGVLLQYVGWEAIFFVNLPIGVLGWWLTIRSIAPDHTTRPGQRFDLIGAVLMAVTLFCLLLGLTEGPLWGWGDSRVIGLFAASLIGGILFVWWEWRHPQPMLQLRMFRRLAFSLNLLAALILFLGISFNLLLTPLFFQLVYQFDLQRTGLMLMALPIALSLTSPISGRLSDRFGPRVLTIVGLLVTGCALLGLSTTTPVTPPLQMLSFLILLGFGVGLFQSPNNSTVLGNAPPEALGVASGLLAVVRTVGQTGGIALAGAIWASQIFALNGGPVTPITAAPPPILAGGYDIAMRVAALLAAIAIVPSLIGGYALQRQMAPARPPVAD</sequence>
<organism evidence="10 11">
    <name type="scientific">Chloroflexus aurantiacus (strain ATCC 29366 / DSM 635 / J-10-fl)</name>
    <dbReference type="NCBI Taxonomy" id="324602"/>
    <lineage>
        <taxon>Bacteria</taxon>
        <taxon>Bacillati</taxon>
        <taxon>Chloroflexota</taxon>
        <taxon>Chloroflexia</taxon>
        <taxon>Chloroflexales</taxon>
        <taxon>Chloroflexineae</taxon>
        <taxon>Chloroflexaceae</taxon>
        <taxon>Chloroflexus</taxon>
    </lineage>
</organism>
<feature type="transmembrane region" description="Helical" evidence="8">
    <location>
        <begin position="134"/>
        <end position="158"/>
    </location>
</feature>
<dbReference type="KEGG" id="cau:Caur_1603"/>
<evidence type="ECO:0000259" key="9">
    <source>
        <dbReference type="PROSITE" id="PS50850"/>
    </source>
</evidence>
<dbReference type="PRINTS" id="PR01036">
    <property type="entry name" value="TCRTETB"/>
</dbReference>
<accession>A9WBL4</accession>
<dbReference type="PROSITE" id="PS50850">
    <property type="entry name" value="MFS"/>
    <property type="match status" value="1"/>
</dbReference>
<dbReference type="Proteomes" id="UP000002008">
    <property type="component" value="Chromosome"/>
</dbReference>
<dbReference type="PANTHER" id="PTHR42718">
    <property type="entry name" value="MAJOR FACILITATOR SUPERFAMILY MULTIDRUG TRANSPORTER MFSC"/>
    <property type="match status" value="1"/>
</dbReference>
<evidence type="ECO:0000256" key="8">
    <source>
        <dbReference type="SAM" id="Phobius"/>
    </source>
</evidence>
<dbReference type="CDD" id="cd17321">
    <property type="entry name" value="MFS_MMR_MDR_like"/>
    <property type="match status" value="1"/>
</dbReference>
<dbReference type="EMBL" id="CP000909">
    <property type="protein sequence ID" value="ABY34821.1"/>
    <property type="molecule type" value="Genomic_DNA"/>
</dbReference>
<feature type="transmembrane region" description="Helical" evidence="8">
    <location>
        <begin position="227"/>
        <end position="244"/>
    </location>
</feature>
<feature type="transmembrane region" description="Helical" evidence="8">
    <location>
        <begin position="354"/>
        <end position="372"/>
    </location>
</feature>
<feature type="transmembrane region" description="Helical" evidence="8">
    <location>
        <begin position="108"/>
        <end position="127"/>
    </location>
</feature>
<feature type="domain" description="Major facilitator superfamily (MFS) profile" evidence="9">
    <location>
        <begin position="9"/>
        <end position="469"/>
    </location>
</feature>
<feature type="transmembrane region" description="Helical" evidence="8">
    <location>
        <begin position="195"/>
        <end position="215"/>
    </location>
</feature>
<keyword evidence="7 8" id="KW-0472">Membrane</keyword>
<dbReference type="GO" id="GO:0055085">
    <property type="term" value="P:transmembrane transport"/>
    <property type="evidence" value="ECO:0000318"/>
    <property type="project" value="GO_Central"/>
</dbReference>
<dbReference type="InParanoid" id="A9WBL4"/>
<dbReference type="RefSeq" id="WP_012257475.1">
    <property type="nucleotide sequence ID" value="NC_010175.1"/>
</dbReference>